<dbReference type="EMBL" id="CH902620">
    <property type="protein sequence ID" value="EDV32536.1"/>
    <property type="molecule type" value="Genomic_DNA"/>
</dbReference>
<evidence type="ECO:0000313" key="7">
    <source>
        <dbReference type="EMBL" id="EDV32536.1"/>
    </source>
</evidence>
<organism evidence="7 8">
    <name type="scientific">Drosophila ananassae</name>
    <name type="common">Fruit fly</name>
    <dbReference type="NCBI Taxonomy" id="7217"/>
    <lineage>
        <taxon>Eukaryota</taxon>
        <taxon>Metazoa</taxon>
        <taxon>Ecdysozoa</taxon>
        <taxon>Arthropoda</taxon>
        <taxon>Hexapoda</taxon>
        <taxon>Insecta</taxon>
        <taxon>Pterygota</taxon>
        <taxon>Neoptera</taxon>
        <taxon>Endopterygota</taxon>
        <taxon>Diptera</taxon>
        <taxon>Brachycera</taxon>
        <taxon>Muscomorpha</taxon>
        <taxon>Ephydroidea</taxon>
        <taxon>Drosophilidae</taxon>
        <taxon>Drosophila</taxon>
        <taxon>Sophophora</taxon>
    </lineage>
</organism>
<name>B3MKM3_DROAN</name>
<dbReference type="SMART" id="SM00355">
    <property type="entry name" value="ZnF_C2H2"/>
    <property type="match status" value="4"/>
</dbReference>
<keyword evidence="1" id="KW-0479">Metal-binding</keyword>
<reference evidence="7 8" key="1">
    <citation type="journal article" date="2007" name="Nature">
        <title>Evolution of genes and genomes on the Drosophila phylogeny.</title>
        <authorList>
            <consortium name="Drosophila 12 Genomes Consortium"/>
            <person name="Clark A.G."/>
            <person name="Eisen M.B."/>
            <person name="Smith D.R."/>
            <person name="Bergman C.M."/>
            <person name="Oliver B."/>
            <person name="Markow T.A."/>
            <person name="Kaufman T.C."/>
            <person name="Kellis M."/>
            <person name="Gelbart W."/>
            <person name="Iyer V.N."/>
            <person name="Pollard D.A."/>
            <person name="Sackton T.B."/>
            <person name="Larracuente A.M."/>
            <person name="Singh N.D."/>
            <person name="Abad J.P."/>
            <person name="Abt D.N."/>
            <person name="Adryan B."/>
            <person name="Aguade M."/>
            <person name="Akashi H."/>
            <person name="Anderson W.W."/>
            <person name="Aquadro C.F."/>
            <person name="Ardell D.H."/>
            <person name="Arguello R."/>
            <person name="Artieri C.G."/>
            <person name="Barbash D.A."/>
            <person name="Barker D."/>
            <person name="Barsanti P."/>
            <person name="Batterham P."/>
            <person name="Batzoglou S."/>
            <person name="Begun D."/>
            <person name="Bhutkar A."/>
            <person name="Blanco E."/>
            <person name="Bosak S.A."/>
            <person name="Bradley R.K."/>
            <person name="Brand A.D."/>
            <person name="Brent M.R."/>
            <person name="Brooks A.N."/>
            <person name="Brown R.H."/>
            <person name="Butlin R.K."/>
            <person name="Caggese C."/>
            <person name="Calvi B.R."/>
            <person name="Bernardo de Carvalho A."/>
            <person name="Caspi A."/>
            <person name="Castrezana S."/>
            <person name="Celniker S.E."/>
            <person name="Chang J.L."/>
            <person name="Chapple C."/>
            <person name="Chatterji S."/>
            <person name="Chinwalla A."/>
            <person name="Civetta A."/>
            <person name="Clifton S.W."/>
            <person name="Comeron J.M."/>
            <person name="Costello J.C."/>
            <person name="Coyne J.A."/>
            <person name="Daub J."/>
            <person name="David R.G."/>
            <person name="Delcher A.L."/>
            <person name="Delehaunty K."/>
            <person name="Do C.B."/>
            <person name="Ebling H."/>
            <person name="Edwards K."/>
            <person name="Eickbush T."/>
            <person name="Evans J.D."/>
            <person name="Filipski A."/>
            <person name="Findeiss S."/>
            <person name="Freyhult E."/>
            <person name="Fulton L."/>
            <person name="Fulton R."/>
            <person name="Garcia A.C."/>
            <person name="Gardiner A."/>
            <person name="Garfield D.A."/>
            <person name="Garvin B.E."/>
            <person name="Gibson G."/>
            <person name="Gilbert D."/>
            <person name="Gnerre S."/>
            <person name="Godfrey J."/>
            <person name="Good R."/>
            <person name="Gotea V."/>
            <person name="Gravely B."/>
            <person name="Greenberg A.J."/>
            <person name="Griffiths-Jones S."/>
            <person name="Gross S."/>
            <person name="Guigo R."/>
            <person name="Gustafson E.A."/>
            <person name="Haerty W."/>
            <person name="Hahn M.W."/>
            <person name="Halligan D.L."/>
            <person name="Halpern A.L."/>
            <person name="Halter G.M."/>
            <person name="Han M.V."/>
            <person name="Heger A."/>
            <person name="Hillier L."/>
            <person name="Hinrichs A.S."/>
            <person name="Holmes I."/>
            <person name="Hoskins R.A."/>
            <person name="Hubisz M.J."/>
            <person name="Hultmark D."/>
            <person name="Huntley M.A."/>
            <person name="Jaffe D.B."/>
            <person name="Jagadeeshan S."/>
            <person name="Jeck W.R."/>
            <person name="Johnson J."/>
            <person name="Jones C.D."/>
            <person name="Jordan W.C."/>
            <person name="Karpen G.H."/>
            <person name="Kataoka E."/>
            <person name="Keightley P.D."/>
            <person name="Kheradpour P."/>
            <person name="Kirkness E.F."/>
            <person name="Koerich L.B."/>
            <person name="Kristiansen K."/>
            <person name="Kudrna D."/>
            <person name="Kulathinal R.J."/>
            <person name="Kumar S."/>
            <person name="Kwok R."/>
            <person name="Lander E."/>
            <person name="Langley C.H."/>
            <person name="Lapoint R."/>
            <person name="Lazzaro B.P."/>
            <person name="Lee S.J."/>
            <person name="Levesque L."/>
            <person name="Li R."/>
            <person name="Lin C.F."/>
            <person name="Lin M.F."/>
            <person name="Lindblad-Toh K."/>
            <person name="Llopart A."/>
            <person name="Long M."/>
            <person name="Low L."/>
            <person name="Lozovsky E."/>
            <person name="Lu J."/>
            <person name="Luo M."/>
            <person name="Machado C.A."/>
            <person name="Makalowski W."/>
            <person name="Marzo M."/>
            <person name="Matsuda M."/>
            <person name="Matzkin L."/>
            <person name="McAllister B."/>
            <person name="McBride C.S."/>
            <person name="McKernan B."/>
            <person name="McKernan K."/>
            <person name="Mendez-Lago M."/>
            <person name="Minx P."/>
            <person name="Mollenhauer M.U."/>
            <person name="Montooth K."/>
            <person name="Mount S.M."/>
            <person name="Mu X."/>
            <person name="Myers E."/>
            <person name="Negre B."/>
            <person name="Newfeld S."/>
            <person name="Nielsen R."/>
            <person name="Noor M.A."/>
            <person name="O'Grady P."/>
            <person name="Pachter L."/>
            <person name="Papaceit M."/>
            <person name="Parisi M.J."/>
            <person name="Parisi M."/>
            <person name="Parts L."/>
            <person name="Pedersen J.S."/>
            <person name="Pesole G."/>
            <person name="Phillippy A.M."/>
            <person name="Ponting C.P."/>
            <person name="Pop M."/>
            <person name="Porcelli D."/>
            <person name="Powell J.R."/>
            <person name="Prohaska S."/>
            <person name="Pruitt K."/>
            <person name="Puig M."/>
            <person name="Quesneville H."/>
            <person name="Ram K.R."/>
            <person name="Rand D."/>
            <person name="Rasmussen M.D."/>
            <person name="Reed L.K."/>
            <person name="Reenan R."/>
            <person name="Reily A."/>
            <person name="Remington K.A."/>
            <person name="Rieger T.T."/>
            <person name="Ritchie M.G."/>
            <person name="Robin C."/>
            <person name="Rogers Y.H."/>
            <person name="Rohde C."/>
            <person name="Rozas J."/>
            <person name="Rubenfield M.J."/>
            <person name="Ruiz A."/>
            <person name="Russo S."/>
            <person name="Salzberg S.L."/>
            <person name="Sanchez-Gracia A."/>
            <person name="Saranga D.J."/>
            <person name="Sato H."/>
            <person name="Schaeffer S.W."/>
            <person name="Schatz M.C."/>
            <person name="Schlenke T."/>
            <person name="Schwartz R."/>
            <person name="Segarra C."/>
            <person name="Singh R.S."/>
            <person name="Sirot L."/>
            <person name="Sirota M."/>
            <person name="Sisneros N.B."/>
            <person name="Smith C.D."/>
            <person name="Smith T.F."/>
            <person name="Spieth J."/>
            <person name="Stage D.E."/>
            <person name="Stark A."/>
            <person name="Stephan W."/>
            <person name="Strausberg R.L."/>
            <person name="Strempel S."/>
            <person name="Sturgill D."/>
            <person name="Sutton G."/>
            <person name="Sutton G.G."/>
            <person name="Tao W."/>
            <person name="Teichmann S."/>
            <person name="Tobari Y.N."/>
            <person name="Tomimura Y."/>
            <person name="Tsolas J.M."/>
            <person name="Valente V.L."/>
            <person name="Venter E."/>
            <person name="Venter J.C."/>
            <person name="Vicario S."/>
            <person name="Vieira F.G."/>
            <person name="Vilella A.J."/>
            <person name="Villasante A."/>
            <person name="Walenz B."/>
            <person name="Wang J."/>
            <person name="Wasserman M."/>
            <person name="Watts T."/>
            <person name="Wilson D."/>
            <person name="Wilson R.K."/>
            <person name="Wing R.A."/>
            <person name="Wolfner M.F."/>
            <person name="Wong A."/>
            <person name="Wong G.K."/>
            <person name="Wu C.I."/>
            <person name="Wu G."/>
            <person name="Yamamoto D."/>
            <person name="Yang H.P."/>
            <person name="Yang S.P."/>
            <person name="Yorke J.A."/>
            <person name="Yoshida K."/>
            <person name="Zdobnov E."/>
            <person name="Zhang P."/>
            <person name="Zhang Y."/>
            <person name="Zimin A.V."/>
            <person name="Baldwin J."/>
            <person name="Abdouelleil A."/>
            <person name="Abdulkadir J."/>
            <person name="Abebe A."/>
            <person name="Abera B."/>
            <person name="Abreu J."/>
            <person name="Acer S.C."/>
            <person name="Aftuck L."/>
            <person name="Alexander A."/>
            <person name="An P."/>
            <person name="Anderson E."/>
            <person name="Anderson S."/>
            <person name="Arachi H."/>
            <person name="Azer M."/>
            <person name="Bachantsang P."/>
            <person name="Barry A."/>
            <person name="Bayul T."/>
            <person name="Berlin A."/>
            <person name="Bessette D."/>
            <person name="Bloom T."/>
            <person name="Blye J."/>
            <person name="Boguslavskiy L."/>
            <person name="Bonnet C."/>
            <person name="Boukhgalter B."/>
            <person name="Bourzgui I."/>
            <person name="Brown A."/>
            <person name="Cahill P."/>
            <person name="Channer S."/>
            <person name="Cheshatsang Y."/>
            <person name="Chuda L."/>
            <person name="Citroen M."/>
            <person name="Collymore A."/>
            <person name="Cooke P."/>
            <person name="Costello M."/>
            <person name="D'Aco K."/>
            <person name="Daza R."/>
            <person name="De Haan G."/>
            <person name="DeGray S."/>
            <person name="DeMaso C."/>
            <person name="Dhargay N."/>
            <person name="Dooley K."/>
            <person name="Dooley E."/>
            <person name="Doricent M."/>
            <person name="Dorje P."/>
            <person name="Dorjee K."/>
            <person name="Dupes A."/>
            <person name="Elong R."/>
            <person name="Falk J."/>
            <person name="Farina A."/>
            <person name="Faro S."/>
            <person name="Ferguson D."/>
            <person name="Fisher S."/>
            <person name="Foley C.D."/>
            <person name="Franke A."/>
            <person name="Friedrich D."/>
            <person name="Gadbois L."/>
            <person name="Gearin G."/>
            <person name="Gearin C.R."/>
            <person name="Giannoukos G."/>
            <person name="Goode T."/>
            <person name="Graham J."/>
            <person name="Grandbois E."/>
            <person name="Grewal S."/>
            <person name="Gyaltsen K."/>
            <person name="Hafez N."/>
            <person name="Hagos B."/>
            <person name="Hall J."/>
            <person name="Henson C."/>
            <person name="Hollinger A."/>
            <person name="Honan T."/>
            <person name="Huard M.D."/>
            <person name="Hughes L."/>
            <person name="Hurhula B."/>
            <person name="Husby M.E."/>
            <person name="Kamat A."/>
            <person name="Kanga B."/>
            <person name="Kashin S."/>
            <person name="Khazanovich D."/>
            <person name="Kisner P."/>
            <person name="Lance K."/>
            <person name="Lara M."/>
            <person name="Lee W."/>
            <person name="Lennon N."/>
            <person name="Letendre F."/>
            <person name="LeVine R."/>
            <person name="Lipovsky A."/>
            <person name="Liu X."/>
            <person name="Liu J."/>
            <person name="Liu S."/>
            <person name="Lokyitsang T."/>
            <person name="Lokyitsang Y."/>
            <person name="Lubonja R."/>
            <person name="Lui A."/>
            <person name="MacDonald P."/>
            <person name="Magnisalis V."/>
            <person name="Maru K."/>
            <person name="Matthews C."/>
            <person name="McCusker W."/>
            <person name="McDonough S."/>
            <person name="Mehta T."/>
            <person name="Meldrim J."/>
            <person name="Meneus L."/>
            <person name="Mihai O."/>
            <person name="Mihalev A."/>
            <person name="Mihova T."/>
            <person name="Mittelman R."/>
            <person name="Mlenga V."/>
            <person name="Montmayeur A."/>
            <person name="Mulrain L."/>
            <person name="Navidi A."/>
            <person name="Naylor J."/>
            <person name="Negash T."/>
            <person name="Nguyen T."/>
            <person name="Nguyen N."/>
            <person name="Nicol R."/>
            <person name="Norbu C."/>
            <person name="Norbu N."/>
            <person name="Novod N."/>
            <person name="O'Neill B."/>
            <person name="Osman S."/>
            <person name="Markiewicz E."/>
            <person name="Oyono O.L."/>
            <person name="Patti C."/>
            <person name="Phunkhang P."/>
            <person name="Pierre F."/>
            <person name="Priest M."/>
            <person name="Raghuraman S."/>
            <person name="Rege F."/>
            <person name="Reyes R."/>
            <person name="Rise C."/>
            <person name="Rogov P."/>
            <person name="Ross K."/>
            <person name="Ryan E."/>
            <person name="Settipalli S."/>
            <person name="Shea T."/>
            <person name="Sherpa N."/>
            <person name="Shi L."/>
            <person name="Shih D."/>
            <person name="Sparrow T."/>
            <person name="Spaulding J."/>
            <person name="Stalker J."/>
            <person name="Stange-Thomann N."/>
            <person name="Stavropoulos S."/>
            <person name="Stone C."/>
            <person name="Strader C."/>
            <person name="Tesfaye S."/>
            <person name="Thomson T."/>
            <person name="Thoulutsang Y."/>
            <person name="Thoulutsang D."/>
            <person name="Topham K."/>
            <person name="Topping I."/>
            <person name="Tsamla T."/>
            <person name="Vassiliev H."/>
            <person name="Vo A."/>
            <person name="Wangchuk T."/>
            <person name="Wangdi T."/>
            <person name="Weiand M."/>
            <person name="Wilkinson J."/>
            <person name="Wilson A."/>
            <person name="Yadav S."/>
            <person name="Young G."/>
            <person name="Yu Q."/>
            <person name="Zembek L."/>
            <person name="Zhong D."/>
            <person name="Zimmer A."/>
            <person name="Zwirko Z."/>
            <person name="Jaffe D.B."/>
            <person name="Alvarez P."/>
            <person name="Brockman W."/>
            <person name="Butler J."/>
            <person name="Chin C."/>
            <person name="Gnerre S."/>
            <person name="Grabherr M."/>
            <person name="Kleber M."/>
            <person name="Mauceli E."/>
            <person name="MacCallum I."/>
        </authorList>
    </citation>
    <scope>NUCLEOTIDE SEQUENCE [LARGE SCALE GENOMIC DNA]</scope>
    <source>
        <strain evidence="8">Tucson 14024-0371.13</strain>
    </source>
</reference>
<evidence type="ECO:0000256" key="4">
    <source>
        <dbReference type="ARBA" id="ARBA00022833"/>
    </source>
</evidence>
<dbReference type="PROSITE" id="PS50157">
    <property type="entry name" value="ZINC_FINGER_C2H2_2"/>
    <property type="match status" value="1"/>
</dbReference>
<dbReference type="PhylomeDB" id="B3MKM3"/>
<dbReference type="GeneID" id="6496831"/>
<dbReference type="GO" id="GO:0005634">
    <property type="term" value="C:nucleus"/>
    <property type="evidence" value="ECO:0007669"/>
    <property type="project" value="TreeGrafter"/>
</dbReference>
<evidence type="ECO:0000313" key="8">
    <source>
        <dbReference type="Proteomes" id="UP000007801"/>
    </source>
</evidence>
<evidence type="ECO:0000256" key="2">
    <source>
        <dbReference type="ARBA" id="ARBA00022737"/>
    </source>
</evidence>
<keyword evidence="8" id="KW-1185">Reference proteome</keyword>
<dbReference type="GO" id="GO:0045944">
    <property type="term" value="P:positive regulation of transcription by RNA polymerase II"/>
    <property type="evidence" value="ECO:0007669"/>
    <property type="project" value="TreeGrafter"/>
</dbReference>
<evidence type="ECO:0000259" key="6">
    <source>
        <dbReference type="PROSITE" id="PS50157"/>
    </source>
</evidence>
<evidence type="ECO:0000256" key="5">
    <source>
        <dbReference type="PROSITE-ProRule" id="PRU00042"/>
    </source>
</evidence>
<keyword evidence="2" id="KW-0677">Repeat</keyword>
<keyword evidence="3 5" id="KW-0863">Zinc-finger</keyword>
<dbReference type="InParanoid" id="B3MKM3"/>
<dbReference type="GO" id="GO:0007530">
    <property type="term" value="P:sex determination"/>
    <property type="evidence" value="ECO:0007669"/>
    <property type="project" value="EnsemblMetazoa"/>
</dbReference>
<dbReference type="HOGENOM" id="CLU_598886_0_0_1"/>
<proteinExistence type="predicted"/>
<dbReference type="FunCoup" id="B3MKM3">
    <property type="interactions" value="17"/>
</dbReference>
<dbReference type="Proteomes" id="UP000007801">
    <property type="component" value="Unassembled WGS sequence"/>
</dbReference>
<dbReference type="PANTHER" id="PTHR24403">
    <property type="entry name" value="ZINC FINGER PROTEIN"/>
    <property type="match status" value="1"/>
</dbReference>
<dbReference type="Gene3D" id="3.30.160.60">
    <property type="entry name" value="Classic Zinc Finger"/>
    <property type="match status" value="2"/>
</dbReference>
<accession>B3MKM3</accession>
<dbReference type="eggNOG" id="KOG1721">
    <property type="taxonomic scope" value="Eukaryota"/>
</dbReference>
<dbReference type="AlphaFoldDB" id="B3MKM3"/>
<dbReference type="KEGG" id="dan:6496831"/>
<dbReference type="PANTHER" id="PTHR24403:SF67">
    <property type="entry name" value="FI01116P-RELATED"/>
    <property type="match status" value="1"/>
</dbReference>
<evidence type="ECO:0000256" key="1">
    <source>
        <dbReference type="ARBA" id="ARBA00022723"/>
    </source>
</evidence>
<sequence length="457" mass="53081">MHGGNQETGDLESNPTNTQELRCNIPRCPYRTNRAYNLWRHEERHTLPLENKLFTCPFCIYSTDKLSNLKRHIGIRHPSPPDDPDDPEPVIKMTETVPVERSPKVQCLVIGCKYETNRPYDMKRHMMVHNNLEKSHRNYKCSLCMYSSDRKANLRRHHELRHSGIEDAIKTADELNDEDCLLEEELQREEASASKNSFNQAPEPAKSVEHQFSIFEEEFQDNPPAAREFKADYVYGENAPLITITPGKSEILQGKLNEKQVIAVNVNGELRWFQSIDPPPGAHAKLQLALQEEQEQLDDELALSLAEEDQQSMLELLVKDEPIKEEPKAFVWSWSAPNGIHHISSVNLETPSAEIQEIDEPGEVLLESNEPPSDFPAWWDDGQYTKMHKNQTFRDLRNKPSQASVQRILRFIYDIYYKPFKEKRKRSEVFQIKDSWLCATRMTRMQIIKDLYSKHGT</sequence>
<feature type="domain" description="C2H2-type" evidence="6">
    <location>
        <begin position="139"/>
        <end position="167"/>
    </location>
</feature>
<protein>
    <recommendedName>
        <fullName evidence="6">C2H2-type domain-containing protein</fullName>
    </recommendedName>
</protein>
<dbReference type="InterPro" id="IPR013087">
    <property type="entry name" value="Znf_C2H2_type"/>
</dbReference>
<dbReference type="OrthoDB" id="3561125at2759"/>
<evidence type="ECO:0000256" key="3">
    <source>
        <dbReference type="ARBA" id="ARBA00022771"/>
    </source>
</evidence>
<dbReference type="InterPro" id="IPR050688">
    <property type="entry name" value="Zinc_finger/UBP_domain"/>
</dbReference>
<dbReference type="GO" id="GO:0008270">
    <property type="term" value="F:zinc ion binding"/>
    <property type="evidence" value="ECO:0007669"/>
    <property type="project" value="UniProtKB-KW"/>
</dbReference>
<keyword evidence="4" id="KW-0862">Zinc</keyword>
<gene>
    <name evidence="7" type="primary">Dana\GF14003</name>
    <name evidence="7" type="synonym">dana_GLEANR_14764</name>
    <name evidence="7" type="ORF">GF14003</name>
</gene>
<dbReference type="OMA" id="SVARCPY"/>